<evidence type="ECO:0000256" key="2">
    <source>
        <dbReference type="ARBA" id="ARBA00022679"/>
    </source>
</evidence>
<keyword evidence="1" id="KW-0489">Methyltransferase</keyword>
<dbReference type="SMR" id="A0A1S3ZFX7"/>
<dbReference type="SUPFAM" id="SSF53335">
    <property type="entry name" value="S-adenosyl-L-methionine-dependent methyltransferases"/>
    <property type="match status" value="1"/>
</dbReference>
<dbReference type="GO" id="GO:0032259">
    <property type="term" value="P:methylation"/>
    <property type="evidence" value="ECO:0000318"/>
    <property type="project" value="GO_Central"/>
</dbReference>
<dbReference type="Proteomes" id="UP000790787">
    <property type="component" value="Chromosome 8"/>
</dbReference>
<dbReference type="InterPro" id="IPR016461">
    <property type="entry name" value="COMT-like"/>
</dbReference>
<dbReference type="Pfam" id="PF00891">
    <property type="entry name" value="Methyltransf_2"/>
    <property type="match status" value="1"/>
</dbReference>
<evidence type="ECO:0000256" key="1">
    <source>
        <dbReference type="ARBA" id="ARBA00022603"/>
    </source>
</evidence>
<dbReference type="PANTHER" id="PTHR11746">
    <property type="entry name" value="O-METHYLTRANSFERASE"/>
    <property type="match status" value="1"/>
</dbReference>
<dbReference type="FunFam" id="1.10.10.10:FF:000357">
    <property type="entry name" value="Caffeic acid 3-O-methyltransferase"/>
    <property type="match status" value="1"/>
</dbReference>
<dbReference type="STRING" id="4097.A0A1S3ZFX7"/>
<dbReference type="GeneID" id="107786249"/>
<protein>
    <submittedName>
        <fullName evidence="9">Caffeic acid 3-O-methyltransferase-like</fullName>
    </submittedName>
    <submittedName>
        <fullName evidence="9">Myricetin 3-O-methyltransferase 3-like</fullName>
    </submittedName>
</protein>
<accession>A0A1S3ZFX7</accession>
<dbReference type="InterPro" id="IPR029063">
    <property type="entry name" value="SAM-dependent_MTases_sf"/>
</dbReference>
<gene>
    <name evidence="9" type="primary">LOC107786249</name>
</gene>
<dbReference type="FunFam" id="3.40.50.150:FF:000061">
    <property type="entry name" value="Caffeic acid O-methyltransferase"/>
    <property type="match status" value="1"/>
</dbReference>
<comment type="similarity">
    <text evidence="4">Belongs to the class I-like SAM-binding methyltransferase superfamily. Cation-independent O-methyltransferase family. COMT subfamily.</text>
</comment>
<dbReference type="InterPro" id="IPR036388">
    <property type="entry name" value="WH-like_DNA-bd_sf"/>
</dbReference>
<organism evidence="8 9">
    <name type="scientific">Nicotiana tabacum</name>
    <name type="common">Common tobacco</name>
    <dbReference type="NCBI Taxonomy" id="4097"/>
    <lineage>
        <taxon>Eukaryota</taxon>
        <taxon>Viridiplantae</taxon>
        <taxon>Streptophyta</taxon>
        <taxon>Embryophyta</taxon>
        <taxon>Tracheophyta</taxon>
        <taxon>Spermatophyta</taxon>
        <taxon>Magnoliopsida</taxon>
        <taxon>eudicotyledons</taxon>
        <taxon>Gunneridae</taxon>
        <taxon>Pentapetalae</taxon>
        <taxon>asterids</taxon>
        <taxon>lamiids</taxon>
        <taxon>Solanales</taxon>
        <taxon>Solanaceae</taxon>
        <taxon>Nicotianoideae</taxon>
        <taxon>Nicotianeae</taxon>
        <taxon>Nicotiana</taxon>
    </lineage>
</organism>
<feature type="domain" description="O-methyltransferase dimerisation" evidence="7">
    <location>
        <begin position="24"/>
        <end position="115"/>
    </location>
</feature>
<dbReference type="InterPro" id="IPR001077">
    <property type="entry name" value="COMT_C"/>
</dbReference>
<dbReference type="PROSITE" id="PS51683">
    <property type="entry name" value="SAM_OMT_II"/>
    <property type="match status" value="1"/>
</dbReference>
<evidence type="ECO:0000313" key="8">
    <source>
        <dbReference type="Proteomes" id="UP000790787"/>
    </source>
</evidence>
<reference evidence="9" key="2">
    <citation type="submission" date="2025-08" db="UniProtKB">
        <authorList>
            <consortium name="RefSeq"/>
        </authorList>
    </citation>
    <scope>IDENTIFICATION</scope>
    <source>
        <tissue evidence="9">Leaf</tissue>
    </source>
</reference>
<dbReference type="GO" id="GO:0008171">
    <property type="term" value="F:O-methyltransferase activity"/>
    <property type="evidence" value="ECO:0000318"/>
    <property type="project" value="GO_Central"/>
</dbReference>
<sequence>MDMALSMDKIVISNEEENSMMKAMHLPTGLFLNMVLKTAIELGLFEIIAKANSELSSYEIASQLPTKNPNAPLVLERILRFLASQSFLTSNISKDDDGHIHTSYNLTPLSKSFISDKDGSSSAPFLLLTTDPVAVNSWFHLKDAILEGEIPFNKAHGMNAFEYHGKDSRLNMVFNKAMQNISSIEMKRLLESYTGFQGVKEAIDVGGGLGVSLASIISKYPNIKGINFDLPHVIKDAPTYAGIEHVGGDMFKSIPKGEVIILKAILHDWDDDHCLKILKNCWGALPENGKVVVIEQIQPEYPETNLLSKHSFSTDMLMITMLNGGKERTKQEFEALAKEAGFSALKIACRAYYCWVMELHRC</sequence>
<evidence type="ECO:0000259" key="7">
    <source>
        <dbReference type="Pfam" id="PF08100"/>
    </source>
</evidence>
<dbReference type="Pfam" id="PF08100">
    <property type="entry name" value="Dimerisation"/>
    <property type="match status" value="1"/>
</dbReference>
<evidence type="ECO:0000256" key="5">
    <source>
        <dbReference type="PIRSR" id="PIRSR005739-1"/>
    </source>
</evidence>
<feature type="active site" description="Proton acceptor" evidence="5">
    <location>
        <position position="267"/>
    </location>
</feature>
<dbReference type="InterPro" id="IPR036390">
    <property type="entry name" value="WH_DNA-bd_sf"/>
</dbReference>
<proteinExistence type="inferred from homology"/>
<keyword evidence="2" id="KW-0808">Transferase</keyword>
<dbReference type="KEGG" id="nta:107786249"/>
<keyword evidence="3" id="KW-0949">S-adenosyl-L-methionine</keyword>
<keyword evidence="8" id="KW-1185">Reference proteome</keyword>
<evidence type="ECO:0000259" key="6">
    <source>
        <dbReference type="Pfam" id="PF00891"/>
    </source>
</evidence>
<dbReference type="GO" id="GO:0046983">
    <property type="term" value="F:protein dimerization activity"/>
    <property type="evidence" value="ECO:0007669"/>
    <property type="project" value="InterPro"/>
</dbReference>
<evidence type="ECO:0000313" key="9">
    <source>
        <dbReference type="RefSeq" id="XP_016463182.1"/>
    </source>
</evidence>
<dbReference type="GO" id="GO:0008757">
    <property type="term" value="F:S-adenosylmethionine-dependent methyltransferase activity"/>
    <property type="evidence" value="ECO:0000318"/>
    <property type="project" value="GO_Central"/>
</dbReference>
<evidence type="ECO:0000256" key="3">
    <source>
        <dbReference type="ARBA" id="ARBA00022691"/>
    </source>
</evidence>
<dbReference type="RefSeq" id="XP_016463182.1">
    <property type="nucleotide sequence ID" value="XM_016607696.1"/>
</dbReference>
<dbReference type="OMA" id="KYILECW"/>
<dbReference type="OrthoDB" id="1606438at2759"/>
<dbReference type="SUPFAM" id="SSF46785">
    <property type="entry name" value="Winged helix' DNA-binding domain"/>
    <property type="match status" value="1"/>
</dbReference>
<name>A0A1S3ZFX7_TOBAC</name>
<feature type="domain" description="O-methyltransferase C-terminal" evidence="6">
    <location>
        <begin position="138"/>
        <end position="343"/>
    </location>
</feature>
<dbReference type="RefSeq" id="XP_016463182.1">
    <property type="nucleotide sequence ID" value="XM_016607696.2"/>
</dbReference>
<evidence type="ECO:0000256" key="4">
    <source>
        <dbReference type="ARBA" id="ARBA00034481"/>
    </source>
</evidence>
<dbReference type="Gene3D" id="1.10.10.10">
    <property type="entry name" value="Winged helix-like DNA-binding domain superfamily/Winged helix DNA-binding domain"/>
    <property type="match status" value="1"/>
</dbReference>
<dbReference type="InterPro" id="IPR012967">
    <property type="entry name" value="COMT_dimerisation"/>
</dbReference>
<dbReference type="Gene3D" id="3.40.50.150">
    <property type="entry name" value="Vaccinia Virus protein VP39"/>
    <property type="match status" value="1"/>
</dbReference>
<reference evidence="8" key="1">
    <citation type="journal article" date="2014" name="Nat. Commun.">
        <title>The tobacco genome sequence and its comparison with those of tomato and potato.</title>
        <authorList>
            <person name="Sierro N."/>
            <person name="Battey J.N."/>
            <person name="Ouadi S."/>
            <person name="Bakaher N."/>
            <person name="Bovet L."/>
            <person name="Willig A."/>
            <person name="Goepfert S."/>
            <person name="Peitsch M.C."/>
            <person name="Ivanov N.V."/>
        </authorList>
    </citation>
    <scope>NUCLEOTIDE SEQUENCE [LARGE SCALE GENOMIC DNA]</scope>
</reference>
<dbReference type="GO" id="GO:0009813">
    <property type="term" value="P:flavonoid biosynthetic process"/>
    <property type="evidence" value="ECO:0007669"/>
    <property type="project" value="UniProtKB-ARBA"/>
</dbReference>
<dbReference type="AlphaFoldDB" id="A0A1S3ZFX7"/>
<dbReference type="PaxDb" id="4097-A0A1S3ZFX7"/>
<dbReference type="PIRSF" id="PIRSF005739">
    <property type="entry name" value="O-mtase"/>
    <property type="match status" value="1"/>
</dbReference>